<name>A0A9W9MMS2_9EURO</name>
<dbReference type="GeneID" id="83179390"/>
<sequence length="59" mass="6688">MLAGWTIDLQSSFKSSLPPRDRVESAHLAVQMTKDHVQILTSSDLKSGKRTQRKRQGQH</sequence>
<evidence type="ECO:0000256" key="1">
    <source>
        <dbReference type="SAM" id="MobiDB-lite"/>
    </source>
</evidence>
<comment type="caution">
    <text evidence="2">The sequence shown here is derived from an EMBL/GenBank/DDBJ whole genome shotgun (WGS) entry which is preliminary data.</text>
</comment>
<evidence type="ECO:0000313" key="3">
    <source>
        <dbReference type="Proteomes" id="UP001150904"/>
    </source>
</evidence>
<reference evidence="2" key="2">
    <citation type="journal article" date="2023" name="IMA Fungus">
        <title>Comparative genomic study of the Penicillium genus elucidates a diverse pangenome and 15 lateral gene transfer events.</title>
        <authorList>
            <person name="Petersen C."/>
            <person name="Sorensen T."/>
            <person name="Nielsen M.R."/>
            <person name="Sondergaard T.E."/>
            <person name="Sorensen J.L."/>
            <person name="Fitzpatrick D.A."/>
            <person name="Frisvad J.C."/>
            <person name="Nielsen K.L."/>
        </authorList>
    </citation>
    <scope>NUCLEOTIDE SEQUENCE</scope>
    <source>
        <strain evidence="2">IBT 15544</strain>
    </source>
</reference>
<dbReference type="RefSeq" id="XP_058308627.1">
    <property type="nucleotide sequence ID" value="XM_058452089.1"/>
</dbReference>
<dbReference type="EMBL" id="JAPQKR010000012">
    <property type="protein sequence ID" value="KAJ5204148.1"/>
    <property type="molecule type" value="Genomic_DNA"/>
</dbReference>
<reference evidence="2" key="1">
    <citation type="submission" date="2022-12" db="EMBL/GenBank/DDBJ databases">
        <authorList>
            <person name="Petersen C."/>
        </authorList>
    </citation>
    <scope>NUCLEOTIDE SEQUENCE</scope>
    <source>
        <strain evidence="2">IBT 15544</strain>
    </source>
</reference>
<dbReference type="Proteomes" id="UP001150904">
    <property type="component" value="Unassembled WGS sequence"/>
</dbReference>
<feature type="compositionally biased region" description="Basic residues" evidence="1">
    <location>
        <begin position="48"/>
        <end position="59"/>
    </location>
</feature>
<organism evidence="2 3">
    <name type="scientific">Penicillium cinerascens</name>
    <dbReference type="NCBI Taxonomy" id="70096"/>
    <lineage>
        <taxon>Eukaryota</taxon>
        <taxon>Fungi</taxon>
        <taxon>Dikarya</taxon>
        <taxon>Ascomycota</taxon>
        <taxon>Pezizomycotina</taxon>
        <taxon>Eurotiomycetes</taxon>
        <taxon>Eurotiomycetidae</taxon>
        <taxon>Eurotiales</taxon>
        <taxon>Aspergillaceae</taxon>
        <taxon>Penicillium</taxon>
    </lineage>
</organism>
<feature type="region of interest" description="Disordered" evidence="1">
    <location>
        <begin position="40"/>
        <end position="59"/>
    </location>
</feature>
<evidence type="ECO:0000313" key="2">
    <source>
        <dbReference type="EMBL" id="KAJ5204148.1"/>
    </source>
</evidence>
<protein>
    <submittedName>
        <fullName evidence="2">Uncharacterized protein</fullName>
    </submittedName>
</protein>
<accession>A0A9W9MMS2</accession>
<proteinExistence type="predicted"/>
<gene>
    <name evidence="2" type="ORF">N7498_005027</name>
</gene>
<dbReference type="AlphaFoldDB" id="A0A9W9MMS2"/>
<keyword evidence="3" id="KW-1185">Reference proteome</keyword>